<dbReference type="Proteomes" id="UP001295444">
    <property type="component" value="Chromosome 06"/>
</dbReference>
<dbReference type="PANTHER" id="PTHR11590">
    <property type="entry name" value="PROTEIN-GLUTAMINE GAMMA-GLUTAMYLTRANSFERASE"/>
    <property type="match status" value="1"/>
</dbReference>
<dbReference type="FunFam" id="2.60.40.10:FF:000171">
    <property type="entry name" value="protein-glutamine gamma-glutamyltransferase 6"/>
    <property type="match status" value="1"/>
</dbReference>
<dbReference type="GO" id="GO:0046872">
    <property type="term" value="F:metal ion binding"/>
    <property type="evidence" value="ECO:0007669"/>
    <property type="project" value="UniProtKB-KW"/>
</dbReference>
<comment type="cofactor">
    <cofactor evidence="9">
        <name>Ca(2+)</name>
        <dbReference type="ChEBI" id="CHEBI:29108"/>
    </cofactor>
    <text evidence="9">Binds 1 Ca(2+) ion per subunit.</text>
</comment>
<evidence type="ECO:0000256" key="4">
    <source>
        <dbReference type="ARBA" id="ARBA00022837"/>
    </source>
</evidence>
<evidence type="ECO:0000256" key="5">
    <source>
        <dbReference type="ARBA" id="ARBA00023315"/>
    </source>
</evidence>
<dbReference type="InterPro" id="IPR036238">
    <property type="entry name" value="Transglutaminase_C_sf"/>
</dbReference>
<evidence type="ECO:0000256" key="2">
    <source>
        <dbReference type="ARBA" id="ARBA00022679"/>
    </source>
</evidence>
<dbReference type="InterPro" id="IPR050779">
    <property type="entry name" value="Transglutaminase"/>
</dbReference>
<feature type="active site" evidence="8">
    <location>
        <position position="352"/>
    </location>
</feature>
<gene>
    <name evidence="11" type="ORF">PECUL_23A032262</name>
</gene>
<accession>A0AAD1SL63</accession>
<dbReference type="InterPro" id="IPR014756">
    <property type="entry name" value="Ig_E-set"/>
</dbReference>
<protein>
    <recommendedName>
        <fullName evidence="6">protein-glutamine gamma-glutamyltransferase</fullName>
        <ecNumber evidence="6">2.3.2.13</ecNumber>
    </recommendedName>
</protein>
<dbReference type="InterPro" id="IPR008958">
    <property type="entry name" value="Transglutaminase_C"/>
</dbReference>
<dbReference type="Gene3D" id="2.60.40.10">
    <property type="entry name" value="Immunoglobulins"/>
    <property type="match status" value="3"/>
</dbReference>
<reference evidence="11" key="1">
    <citation type="submission" date="2022-03" db="EMBL/GenBank/DDBJ databases">
        <authorList>
            <person name="Alioto T."/>
            <person name="Alioto T."/>
            <person name="Gomez Garrido J."/>
        </authorList>
    </citation>
    <scope>NUCLEOTIDE SEQUENCE</scope>
</reference>
<dbReference type="FunFam" id="3.90.260.10:FF:000001">
    <property type="entry name" value="Protein-glutamine gamma-glutamyltransferase 2"/>
    <property type="match status" value="1"/>
</dbReference>
<feature type="binding site" evidence="9">
    <location>
        <position position="446"/>
    </location>
    <ligand>
        <name>Ca(2+)</name>
        <dbReference type="ChEBI" id="CHEBI:29108"/>
    </ligand>
</feature>
<evidence type="ECO:0000256" key="8">
    <source>
        <dbReference type="PIRSR" id="PIRSR000459-1"/>
    </source>
</evidence>
<dbReference type="FunFam" id="2.60.40.10:FF:000090">
    <property type="entry name" value="Protein-glutamine gamma-glutamyltransferase 2"/>
    <property type="match status" value="1"/>
</dbReference>
<dbReference type="EMBL" id="OW240917">
    <property type="protein sequence ID" value="CAH2302361.1"/>
    <property type="molecule type" value="Genomic_DNA"/>
</dbReference>
<dbReference type="EC" id="2.3.2.13" evidence="6"/>
<evidence type="ECO:0000313" key="11">
    <source>
        <dbReference type="EMBL" id="CAH2302361.1"/>
    </source>
</evidence>
<dbReference type="FunFam" id="2.60.40.10:FF:000278">
    <property type="entry name" value="Protein-glutamine gamma-glutamyltransferase 2"/>
    <property type="match status" value="1"/>
</dbReference>
<evidence type="ECO:0000256" key="1">
    <source>
        <dbReference type="ARBA" id="ARBA00005968"/>
    </source>
</evidence>
<dbReference type="InterPro" id="IPR038765">
    <property type="entry name" value="Papain-like_cys_pep_sf"/>
</dbReference>
<feature type="domain" description="Transglutaminase-like" evidence="10">
    <location>
        <begin position="264"/>
        <end position="355"/>
    </location>
</feature>
<comment type="catalytic activity">
    <reaction evidence="7">
        <text>L-glutaminyl-[protein] + L-lysyl-[protein] = [protein]-L-lysyl-N(6)-5-L-glutamyl-[protein] + NH4(+)</text>
        <dbReference type="Rhea" id="RHEA:54816"/>
        <dbReference type="Rhea" id="RHEA-COMP:9752"/>
        <dbReference type="Rhea" id="RHEA-COMP:10207"/>
        <dbReference type="Rhea" id="RHEA-COMP:14005"/>
        <dbReference type="ChEBI" id="CHEBI:28938"/>
        <dbReference type="ChEBI" id="CHEBI:29969"/>
        <dbReference type="ChEBI" id="CHEBI:30011"/>
        <dbReference type="ChEBI" id="CHEBI:138370"/>
        <dbReference type="EC" id="2.3.2.13"/>
    </reaction>
</comment>
<dbReference type="InterPro" id="IPR036985">
    <property type="entry name" value="Transglutaminase-like_sf"/>
</dbReference>
<feature type="binding site" evidence="9">
    <location>
        <position position="441"/>
    </location>
    <ligand>
        <name>Ca(2+)</name>
        <dbReference type="ChEBI" id="CHEBI:29108"/>
    </ligand>
</feature>
<proteinExistence type="inferred from homology"/>
<dbReference type="PIRSF" id="PIRSF000459">
    <property type="entry name" value="TGM_EBP42"/>
    <property type="match status" value="1"/>
</dbReference>
<dbReference type="AlphaFoldDB" id="A0AAD1SL63"/>
<feature type="active site" evidence="8">
    <location>
        <position position="272"/>
    </location>
</feature>
<dbReference type="Pfam" id="PF00927">
    <property type="entry name" value="Transglut_C"/>
    <property type="match status" value="2"/>
</dbReference>
<evidence type="ECO:0000259" key="10">
    <source>
        <dbReference type="SMART" id="SM00460"/>
    </source>
</evidence>
<keyword evidence="4 9" id="KW-0106">Calcium</keyword>
<feature type="binding site" evidence="9">
    <location>
        <position position="392"/>
    </location>
    <ligand>
        <name>Ca(2+)</name>
        <dbReference type="ChEBI" id="CHEBI:29108"/>
    </ligand>
</feature>
<dbReference type="Gene3D" id="3.90.260.10">
    <property type="entry name" value="Transglutaminase-like"/>
    <property type="match status" value="1"/>
</dbReference>
<keyword evidence="5" id="KW-0012">Acyltransferase</keyword>
<dbReference type="SUPFAM" id="SSF54001">
    <property type="entry name" value="Cysteine proteinases"/>
    <property type="match status" value="1"/>
</dbReference>
<dbReference type="SUPFAM" id="SSF49309">
    <property type="entry name" value="Transglutaminase, two C-terminal domains"/>
    <property type="match status" value="2"/>
</dbReference>
<organism evidence="11 12">
    <name type="scientific">Pelobates cultripes</name>
    <name type="common">Western spadefoot toad</name>
    <dbReference type="NCBI Taxonomy" id="61616"/>
    <lineage>
        <taxon>Eukaryota</taxon>
        <taxon>Metazoa</taxon>
        <taxon>Chordata</taxon>
        <taxon>Craniata</taxon>
        <taxon>Vertebrata</taxon>
        <taxon>Euteleostomi</taxon>
        <taxon>Amphibia</taxon>
        <taxon>Batrachia</taxon>
        <taxon>Anura</taxon>
        <taxon>Pelobatoidea</taxon>
        <taxon>Pelobatidae</taxon>
        <taxon>Pelobates</taxon>
    </lineage>
</organism>
<dbReference type="PANTHER" id="PTHR11590:SF82">
    <property type="entry name" value="PROTEIN-GLUTAMINE GAMMA-GLUTAMYLTRANSFERASE E"/>
    <property type="match status" value="1"/>
</dbReference>
<name>A0AAD1SL63_PELCU</name>
<feature type="binding site" evidence="9">
    <location>
        <position position="394"/>
    </location>
    <ligand>
        <name>Ca(2+)</name>
        <dbReference type="ChEBI" id="CHEBI:29108"/>
    </ligand>
</feature>
<evidence type="ECO:0000313" key="12">
    <source>
        <dbReference type="Proteomes" id="UP001295444"/>
    </source>
</evidence>
<keyword evidence="3 9" id="KW-0479">Metal-binding</keyword>
<dbReference type="Pfam" id="PF01841">
    <property type="entry name" value="Transglut_core"/>
    <property type="match status" value="1"/>
</dbReference>
<dbReference type="Pfam" id="PF00868">
    <property type="entry name" value="Transglut_N"/>
    <property type="match status" value="1"/>
</dbReference>
<keyword evidence="12" id="KW-1185">Reference proteome</keyword>
<dbReference type="InterPro" id="IPR013783">
    <property type="entry name" value="Ig-like_fold"/>
</dbReference>
<comment type="similarity">
    <text evidence="1">Belongs to the transglutaminase superfamily. Transglutaminase family.</text>
</comment>
<evidence type="ECO:0000256" key="7">
    <source>
        <dbReference type="ARBA" id="ARBA00051843"/>
    </source>
</evidence>
<evidence type="ECO:0000256" key="3">
    <source>
        <dbReference type="ARBA" id="ARBA00022723"/>
    </source>
</evidence>
<dbReference type="InterPro" id="IPR001102">
    <property type="entry name" value="Transglutaminase_N"/>
</dbReference>
<dbReference type="InterPro" id="IPR023608">
    <property type="entry name" value="Transglutaminase_animal"/>
</dbReference>
<dbReference type="SMART" id="SM00460">
    <property type="entry name" value="TGc"/>
    <property type="match status" value="1"/>
</dbReference>
<dbReference type="SUPFAM" id="SSF81296">
    <property type="entry name" value="E set domains"/>
    <property type="match status" value="1"/>
</dbReference>
<feature type="active site" evidence="8">
    <location>
        <position position="329"/>
    </location>
</feature>
<sequence length="707" mass="78309">MTSLVLAQWDLKKSANALAHMTSDFITKQLVVRRGQGFNVTCTFNRAMTDEESLSFTVELGKSPSEARNTRAVMKVSSTGNKNSWNATSSPSTDISETITINIPATAIVGCYRLSLQVTSSGTSTTNSLGEFYVLFNPWATEDEVYMENKEEKEEYVIEENGLIFVGSEDNYSGRRWAYGQFEEEILETTFALLDKSLDAKRDPIADLSKRNSAIYVSRELSAMVNSNNDKGVILGNWSNNYAGGVSPAEWNGSVRILRQWHSRGPVAFGQCWVYAGVLCTVLRCIGIPARVISNFESAHDTDRNLLVDHYFDTDRNSLDSADSIWNFHVWNEGWMKRKDLGSSYDGWQILDATPQEPSKGIFRLGPSSRKAVKEGDVNLDFDNHFVYAEVNADIVDWILKEDGSRVKIYTDSRSVGQRISTKAVGAFSRVDLTNEYKYAEDTRKEREIFEKARKIMLKMDSIPMTRNPAAGPAMGTGPVSEHAEAPLPKPDFTGSFTVSKETQVGEEIHFILTLKNTAGDSKHIKANMTAMAILYTRAPVKDILKDEQSVSLGPNEEKNIPLTIAYSQYRNAITVDNMIQVVAICVDDNGGQLMTSSVAILKNPPLLLKFSGDPILNTPLTVEVVFVNPLEEDVENGHVLIEGCGLVKNILSRPVPLVKPAETSITKFDFTPYKAGLKCLIANFSSDKFSGVKAFQMITVVDAVVA</sequence>
<evidence type="ECO:0000256" key="9">
    <source>
        <dbReference type="PIRSR" id="PIRSR000459-2"/>
    </source>
</evidence>
<evidence type="ECO:0000256" key="6">
    <source>
        <dbReference type="ARBA" id="ARBA00024222"/>
    </source>
</evidence>
<keyword evidence="2" id="KW-0808">Transferase</keyword>
<dbReference type="InterPro" id="IPR002931">
    <property type="entry name" value="Transglutaminase-like"/>
</dbReference>
<dbReference type="GO" id="GO:0003810">
    <property type="term" value="F:protein-glutamine gamma-glutamyltransferase activity"/>
    <property type="evidence" value="ECO:0007669"/>
    <property type="project" value="UniProtKB-EC"/>
</dbReference>